<evidence type="ECO:0000256" key="12">
    <source>
        <dbReference type="SAM" id="Phobius"/>
    </source>
</evidence>
<sequence length="393" mass="43907">MPDELNLNTAWLEQLQADLDDVEKDTQILSRFSGSRSEYQRMADSIREQQRSAERLLQRLDAASSAASSDKIKEQRQRAKTLQRQFRAALLQYRSNTRASAQKERELLLSGATTPAELRQKKARSGNATLNAAADVTTALQETVSMMNSEIEKSAANITAMQESSNRLRKTKDQYVIMDDVLKLSKSLIKTLEQADAVDRWLMLGGLVLFSLVAFNILRKRVWIPGLYTVFYIIRYIFTLGFAPGRSSAAESPHIDSDTVTQQIIYATTTTSIAAIVSQVAESMSGSDTFTTTLEPSLPSLTRVVSLSSTLTLETFATTTGMVHKNPKADRSSKANEDTASGDTSRKQKPDDAQPPSREQPEKPKQKLPPGINMNDRNRKYRLPVERPRKEEL</sequence>
<keyword evidence="8 12" id="KW-0472">Membrane</keyword>
<feature type="region of interest" description="Disordered" evidence="11">
    <location>
        <begin position="322"/>
        <end position="393"/>
    </location>
</feature>
<dbReference type="InterPro" id="IPR056173">
    <property type="entry name" value="Sec20_C"/>
</dbReference>
<evidence type="ECO:0000256" key="8">
    <source>
        <dbReference type="ARBA" id="ARBA00023136"/>
    </source>
</evidence>
<keyword evidence="6 12" id="KW-1133">Transmembrane helix</keyword>
<keyword evidence="4" id="KW-0256">Endoplasmic reticulum</keyword>
<dbReference type="GO" id="GO:0005484">
    <property type="term" value="F:SNAP receptor activity"/>
    <property type="evidence" value="ECO:0007669"/>
    <property type="project" value="InterPro"/>
</dbReference>
<evidence type="ECO:0000256" key="9">
    <source>
        <dbReference type="ARBA" id="ARBA00037934"/>
    </source>
</evidence>
<evidence type="ECO:0000313" key="14">
    <source>
        <dbReference type="EMBL" id="KAJ2850796.1"/>
    </source>
</evidence>
<name>A0A9W8IF25_9FUNG</name>
<dbReference type="PANTHER" id="PTHR12825:SF0">
    <property type="entry name" value="VESICLE TRANSPORT PROTEIN SEC20"/>
    <property type="match status" value="1"/>
</dbReference>
<dbReference type="GO" id="GO:0005789">
    <property type="term" value="C:endoplasmic reticulum membrane"/>
    <property type="evidence" value="ECO:0007669"/>
    <property type="project" value="UniProtKB-SubCell"/>
</dbReference>
<keyword evidence="5" id="KW-0931">ER-Golgi transport</keyword>
<feature type="compositionally biased region" description="Basic and acidic residues" evidence="11">
    <location>
        <begin position="383"/>
        <end position="393"/>
    </location>
</feature>
<evidence type="ECO:0000256" key="10">
    <source>
        <dbReference type="SAM" id="Coils"/>
    </source>
</evidence>
<evidence type="ECO:0000256" key="2">
    <source>
        <dbReference type="ARBA" id="ARBA00022448"/>
    </source>
</evidence>
<comment type="subcellular location">
    <subcellularLocation>
        <location evidence="1">Endoplasmic reticulum membrane</location>
        <topology evidence="1">Single-pass type IV membrane protein</topology>
    </subcellularLocation>
</comment>
<dbReference type="OrthoDB" id="46868at2759"/>
<evidence type="ECO:0000256" key="7">
    <source>
        <dbReference type="ARBA" id="ARBA00023054"/>
    </source>
</evidence>
<dbReference type="PANTHER" id="PTHR12825">
    <property type="entry name" value="BNIP1-RELATED"/>
    <property type="match status" value="1"/>
</dbReference>
<keyword evidence="7 10" id="KW-0175">Coiled coil</keyword>
<keyword evidence="2" id="KW-0813">Transport</keyword>
<evidence type="ECO:0000256" key="6">
    <source>
        <dbReference type="ARBA" id="ARBA00022989"/>
    </source>
</evidence>
<feature type="domain" description="Sec20 C-terminal" evidence="13">
    <location>
        <begin position="133"/>
        <end position="222"/>
    </location>
</feature>
<feature type="compositionally biased region" description="Basic and acidic residues" evidence="11">
    <location>
        <begin position="327"/>
        <end position="337"/>
    </location>
</feature>
<protein>
    <submittedName>
        <fullName evidence="14">Vesicle transport protein S20</fullName>
    </submittedName>
</protein>
<evidence type="ECO:0000256" key="5">
    <source>
        <dbReference type="ARBA" id="ARBA00022892"/>
    </source>
</evidence>
<keyword evidence="15" id="KW-1185">Reference proteome</keyword>
<dbReference type="Proteomes" id="UP001139887">
    <property type="component" value="Unassembled WGS sequence"/>
</dbReference>
<evidence type="ECO:0000313" key="15">
    <source>
        <dbReference type="Proteomes" id="UP001139887"/>
    </source>
</evidence>
<evidence type="ECO:0000259" key="13">
    <source>
        <dbReference type="Pfam" id="PF03908"/>
    </source>
</evidence>
<evidence type="ECO:0000256" key="11">
    <source>
        <dbReference type="SAM" id="MobiDB-lite"/>
    </source>
</evidence>
<comment type="caution">
    <text evidence="14">The sequence shown here is derived from an EMBL/GenBank/DDBJ whole genome shotgun (WGS) entry which is preliminary data.</text>
</comment>
<dbReference type="InterPro" id="IPR005606">
    <property type="entry name" value="Sec20"/>
</dbReference>
<evidence type="ECO:0000256" key="3">
    <source>
        <dbReference type="ARBA" id="ARBA00022692"/>
    </source>
</evidence>
<reference evidence="14" key="1">
    <citation type="submission" date="2022-07" db="EMBL/GenBank/DDBJ databases">
        <title>Phylogenomic reconstructions and comparative analyses of Kickxellomycotina fungi.</title>
        <authorList>
            <person name="Reynolds N.K."/>
            <person name="Stajich J.E."/>
            <person name="Barry K."/>
            <person name="Grigoriev I.V."/>
            <person name="Crous P."/>
            <person name="Smith M.E."/>
        </authorList>
    </citation>
    <scope>NUCLEOTIDE SEQUENCE</scope>
    <source>
        <strain evidence="14">NRRL 1566</strain>
    </source>
</reference>
<keyword evidence="3 12" id="KW-0812">Transmembrane</keyword>
<feature type="coiled-coil region" evidence="10">
    <location>
        <begin position="39"/>
        <end position="92"/>
    </location>
</feature>
<dbReference type="GO" id="GO:0031201">
    <property type="term" value="C:SNARE complex"/>
    <property type="evidence" value="ECO:0007669"/>
    <property type="project" value="TreeGrafter"/>
</dbReference>
<dbReference type="AlphaFoldDB" id="A0A9W8IF25"/>
<dbReference type="GO" id="GO:0006890">
    <property type="term" value="P:retrograde vesicle-mediated transport, Golgi to endoplasmic reticulum"/>
    <property type="evidence" value="ECO:0007669"/>
    <property type="project" value="InterPro"/>
</dbReference>
<proteinExistence type="inferred from homology"/>
<evidence type="ECO:0000256" key="1">
    <source>
        <dbReference type="ARBA" id="ARBA00004163"/>
    </source>
</evidence>
<feature type="transmembrane region" description="Helical" evidence="12">
    <location>
        <begin position="225"/>
        <end position="243"/>
    </location>
</feature>
<organism evidence="14 15">
    <name type="scientific">Coemansia brasiliensis</name>
    <dbReference type="NCBI Taxonomy" id="2650707"/>
    <lineage>
        <taxon>Eukaryota</taxon>
        <taxon>Fungi</taxon>
        <taxon>Fungi incertae sedis</taxon>
        <taxon>Zoopagomycota</taxon>
        <taxon>Kickxellomycotina</taxon>
        <taxon>Kickxellomycetes</taxon>
        <taxon>Kickxellales</taxon>
        <taxon>Kickxellaceae</taxon>
        <taxon>Coemansia</taxon>
    </lineage>
</organism>
<dbReference type="EMBL" id="JANBUW010000023">
    <property type="protein sequence ID" value="KAJ2850796.1"/>
    <property type="molecule type" value="Genomic_DNA"/>
</dbReference>
<dbReference type="Pfam" id="PF03908">
    <property type="entry name" value="Sec20"/>
    <property type="match status" value="1"/>
</dbReference>
<evidence type="ECO:0000256" key="4">
    <source>
        <dbReference type="ARBA" id="ARBA00022824"/>
    </source>
</evidence>
<feature type="transmembrane region" description="Helical" evidence="12">
    <location>
        <begin position="201"/>
        <end position="218"/>
    </location>
</feature>
<accession>A0A9W8IF25</accession>
<comment type="similarity">
    <text evidence="9">Belongs to the SEC20 family.</text>
</comment>
<gene>
    <name evidence="14" type="primary">BNIP1</name>
    <name evidence="14" type="ORF">IWW36_001611</name>
</gene>